<comment type="caution">
    <text evidence="3">The sequence shown here is derived from an EMBL/GenBank/DDBJ whole genome shotgun (WGS) entry which is preliminary data.</text>
</comment>
<evidence type="ECO:0000313" key="4">
    <source>
        <dbReference type="Proteomes" id="UP000689967"/>
    </source>
</evidence>
<dbReference type="Pfam" id="PF03401">
    <property type="entry name" value="TctC"/>
    <property type="match status" value="1"/>
</dbReference>
<dbReference type="PANTHER" id="PTHR42928">
    <property type="entry name" value="TRICARBOXYLATE-BINDING PROTEIN"/>
    <property type="match status" value="1"/>
</dbReference>
<evidence type="ECO:0000256" key="2">
    <source>
        <dbReference type="SAM" id="SignalP"/>
    </source>
</evidence>
<gene>
    <name evidence="3" type="ORF">JJQ90_21545</name>
</gene>
<protein>
    <submittedName>
        <fullName evidence="3">Tripartite tricarboxylate transporter substrate binding protein</fullName>
    </submittedName>
</protein>
<dbReference type="CDD" id="cd07012">
    <property type="entry name" value="PBP2_Bug_TTT"/>
    <property type="match status" value="1"/>
</dbReference>
<sequence length="326" mass="33707">MTHKITRRALAAAMAAVPFAAGAQAPWPTRPLRMIVPFAPGGGSDTLGRLLATPLGAELGQPVVVENRAGAGSQIGAEAVMRSPPDGLTLLLGDTPLATIPAVQAATGQPVAFDTGRDFTAIATLGVAPALLVVASSSPFRTTRDLLEAARARPEAVNVASGGTATSTHLMIELLQMRSGVKVTHVPYRGTGAALPDVLNGTVQAMIQAMATAAPLVASGQMRVIGVAAEQRLPAMPDVPTLREQGVDLVAGFWWGVLGPAGIPAPIVARLREAIDKSMATEAVQARLPALGLERLQLGPDAFRTMLVSETARWREVVTTAGIKPE</sequence>
<dbReference type="EMBL" id="JAERQM010000007">
    <property type="protein sequence ID" value="MBU8546320.1"/>
    <property type="molecule type" value="Genomic_DNA"/>
</dbReference>
<keyword evidence="4" id="KW-1185">Reference proteome</keyword>
<dbReference type="PANTHER" id="PTHR42928:SF5">
    <property type="entry name" value="BLR1237 PROTEIN"/>
    <property type="match status" value="1"/>
</dbReference>
<feature type="signal peptide" evidence="2">
    <location>
        <begin position="1"/>
        <end position="23"/>
    </location>
</feature>
<proteinExistence type="inferred from homology"/>
<evidence type="ECO:0000313" key="3">
    <source>
        <dbReference type="EMBL" id="MBU8546320.1"/>
    </source>
</evidence>
<feature type="chain" id="PRO_5047016269" evidence="2">
    <location>
        <begin position="24"/>
        <end position="326"/>
    </location>
</feature>
<dbReference type="Proteomes" id="UP000689967">
    <property type="component" value="Unassembled WGS sequence"/>
</dbReference>
<name>A0ABS6HC56_9PROT</name>
<dbReference type="InterPro" id="IPR005064">
    <property type="entry name" value="BUG"/>
</dbReference>
<dbReference type="RefSeq" id="WP_216878335.1">
    <property type="nucleotide sequence ID" value="NZ_JAERQM010000007.1"/>
</dbReference>
<evidence type="ECO:0000256" key="1">
    <source>
        <dbReference type="ARBA" id="ARBA00006987"/>
    </source>
</evidence>
<comment type="similarity">
    <text evidence="1">Belongs to the UPF0065 (bug) family.</text>
</comment>
<organism evidence="3 4">
    <name type="scientific">Falsiroseomonas oleicola</name>
    <dbReference type="NCBI Taxonomy" id="2801474"/>
    <lineage>
        <taxon>Bacteria</taxon>
        <taxon>Pseudomonadati</taxon>
        <taxon>Pseudomonadota</taxon>
        <taxon>Alphaproteobacteria</taxon>
        <taxon>Acetobacterales</taxon>
        <taxon>Roseomonadaceae</taxon>
        <taxon>Falsiroseomonas</taxon>
    </lineage>
</organism>
<keyword evidence="2" id="KW-0732">Signal</keyword>
<accession>A0ABS6HC56</accession>
<dbReference type="PIRSF" id="PIRSF017082">
    <property type="entry name" value="YflP"/>
    <property type="match status" value="1"/>
</dbReference>
<reference evidence="3 4" key="1">
    <citation type="submission" date="2021-01" db="EMBL/GenBank/DDBJ databases">
        <title>Roseomonas sp. nov, a bacterium isolated from an oil production mixture in Yumen Oilfield.</title>
        <authorList>
            <person name="Wu D."/>
        </authorList>
    </citation>
    <scope>NUCLEOTIDE SEQUENCE [LARGE SCALE GENOMIC DNA]</scope>
    <source>
        <strain evidence="3 4">ROY-5-3</strain>
    </source>
</reference>